<proteinExistence type="predicted"/>
<dbReference type="Proteomes" id="UP000295382">
    <property type="component" value="Unassembled WGS sequence"/>
</dbReference>
<reference evidence="1 2" key="1">
    <citation type="submission" date="2019-03" db="EMBL/GenBank/DDBJ databases">
        <title>Genomic Encyclopedia of Type Strains, Phase IV (KMG-IV): sequencing the most valuable type-strain genomes for metagenomic binning, comparative biology and taxonomic classification.</title>
        <authorList>
            <person name="Goeker M."/>
        </authorList>
    </citation>
    <scope>NUCLEOTIDE SEQUENCE [LARGE SCALE GENOMIC DNA]</scope>
    <source>
        <strain evidence="1 2">DSM 7445</strain>
    </source>
</reference>
<evidence type="ECO:0000313" key="2">
    <source>
        <dbReference type="Proteomes" id="UP000295382"/>
    </source>
</evidence>
<keyword evidence="2" id="KW-1185">Reference proteome</keyword>
<accession>A0A4V2UIE0</accession>
<dbReference type="EMBL" id="SLZQ01000009">
    <property type="protein sequence ID" value="TCS35800.1"/>
    <property type="molecule type" value="Genomic_DNA"/>
</dbReference>
<organism evidence="1 2">
    <name type="scientific">Paucimonas lemoignei</name>
    <name type="common">Pseudomonas lemoignei</name>
    <dbReference type="NCBI Taxonomy" id="29443"/>
    <lineage>
        <taxon>Bacteria</taxon>
        <taxon>Pseudomonadati</taxon>
        <taxon>Pseudomonadota</taxon>
        <taxon>Betaproteobacteria</taxon>
        <taxon>Burkholderiales</taxon>
        <taxon>Burkholderiaceae</taxon>
        <taxon>Paucimonas</taxon>
    </lineage>
</organism>
<comment type="caution">
    <text evidence="1">The sequence shown here is derived from an EMBL/GenBank/DDBJ whole genome shotgun (WGS) entry which is preliminary data.</text>
</comment>
<dbReference type="AlphaFoldDB" id="A0A4V2UIE0"/>
<name>A0A4V2UIE0_PAULE</name>
<sequence>MLVADLFGVCSSVDTIKQMAREKGVKVEDLNYFMVEKLTHIRPVLSPLFDSSFLRVVNCDKSLGSYLSLFQGLMRSVEPVYLRLADDLYLIAKGQKPDRGIELINADVATVCNAYIKAADYAEFAIYFLERAVISRSPKLYKLRRRIFRNEKEKKAEHVLKNLYGF</sequence>
<protein>
    <submittedName>
        <fullName evidence="1">Uncharacterized protein</fullName>
    </submittedName>
</protein>
<evidence type="ECO:0000313" key="1">
    <source>
        <dbReference type="EMBL" id="TCS35800.1"/>
    </source>
</evidence>
<gene>
    <name evidence="1" type="ORF">EDC30_10999</name>
</gene>